<dbReference type="GO" id="GO:0099158">
    <property type="term" value="P:regulation of recycling endosome localization within postsynapse"/>
    <property type="evidence" value="ECO:0007669"/>
    <property type="project" value="TreeGrafter"/>
</dbReference>
<dbReference type="AlphaFoldDB" id="A0A8J5CX86"/>
<dbReference type="GO" id="GO:0099152">
    <property type="term" value="P:regulation of neurotransmitter receptor transport, endosome to postsynaptic membrane"/>
    <property type="evidence" value="ECO:0007669"/>
    <property type="project" value="TreeGrafter"/>
</dbReference>
<keyword evidence="1" id="KW-0175">Coiled coil</keyword>
<feature type="compositionally biased region" description="Polar residues" evidence="2">
    <location>
        <begin position="715"/>
        <end position="730"/>
    </location>
</feature>
<name>A0A8J5CX86_CHIOP</name>
<dbReference type="OrthoDB" id="5583482at2759"/>
<dbReference type="EMBL" id="JACEEZ010010991">
    <property type="protein sequence ID" value="KAG0721517.1"/>
    <property type="molecule type" value="Genomic_DNA"/>
</dbReference>
<organism evidence="3 4">
    <name type="scientific">Chionoecetes opilio</name>
    <name type="common">Atlantic snow crab</name>
    <name type="synonym">Cancer opilio</name>
    <dbReference type="NCBI Taxonomy" id="41210"/>
    <lineage>
        <taxon>Eukaryota</taxon>
        <taxon>Metazoa</taxon>
        <taxon>Ecdysozoa</taxon>
        <taxon>Arthropoda</taxon>
        <taxon>Crustacea</taxon>
        <taxon>Multicrustacea</taxon>
        <taxon>Malacostraca</taxon>
        <taxon>Eumalacostraca</taxon>
        <taxon>Eucarida</taxon>
        <taxon>Decapoda</taxon>
        <taxon>Pleocyemata</taxon>
        <taxon>Brachyura</taxon>
        <taxon>Eubrachyura</taxon>
        <taxon>Majoidea</taxon>
        <taxon>Majidae</taxon>
        <taxon>Chionoecetes</taxon>
    </lineage>
</organism>
<dbReference type="InterPro" id="IPR026204">
    <property type="entry name" value="GRIPAP1"/>
</dbReference>
<evidence type="ECO:0000256" key="2">
    <source>
        <dbReference type="SAM" id="MobiDB-lite"/>
    </source>
</evidence>
<evidence type="ECO:0000256" key="1">
    <source>
        <dbReference type="SAM" id="Coils"/>
    </source>
</evidence>
<dbReference type="Proteomes" id="UP000770661">
    <property type="component" value="Unassembled WGS sequence"/>
</dbReference>
<proteinExistence type="predicted"/>
<comment type="caution">
    <text evidence="3">The sequence shown here is derived from an EMBL/GenBank/DDBJ whole genome shotgun (WGS) entry which is preliminary data.</text>
</comment>
<feature type="region of interest" description="Disordered" evidence="2">
    <location>
        <begin position="542"/>
        <end position="566"/>
    </location>
</feature>
<dbReference type="GO" id="GO:0098837">
    <property type="term" value="C:postsynaptic recycling endosome"/>
    <property type="evidence" value="ECO:0007669"/>
    <property type="project" value="TreeGrafter"/>
</dbReference>
<feature type="region of interest" description="Disordered" evidence="2">
    <location>
        <begin position="706"/>
        <end position="730"/>
    </location>
</feature>
<feature type="coiled-coil region" evidence="1">
    <location>
        <begin position="253"/>
        <end position="513"/>
    </location>
</feature>
<evidence type="ECO:0000313" key="3">
    <source>
        <dbReference type="EMBL" id="KAG0721517.1"/>
    </source>
</evidence>
<reference evidence="3" key="1">
    <citation type="submission" date="2020-07" db="EMBL/GenBank/DDBJ databases">
        <title>The High-quality genome of the commercially important snow crab, Chionoecetes opilio.</title>
        <authorList>
            <person name="Jeong J.-H."/>
            <person name="Ryu S."/>
        </authorList>
    </citation>
    <scope>NUCLEOTIDE SEQUENCE</scope>
    <source>
        <strain evidence="3">MADBK_172401_WGS</strain>
        <tissue evidence="3">Digestive gland</tissue>
    </source>
</reference>
<dbReference type="GO" id="GO:0098887">
    <property type="term" value="P:neurotransmitter receptor transport, endosome to postsynaptic membrane"/>
    <property type="evidence" value="ECO:0007669"/>
    <property type="project" value="TreeGrafter"/>
</dbReference>
<feature type="compositionally biased region" description="Polar residues" evidence="2">
    <location>
        <begin position="550"/>
        <end position="559"/>
    </location>
</feature>
<sequence length="730" mass="82803">MRKRDSKKLVETKARLRALGEENTRYQFLIRTSKKAGEVELLIRDNGYLRNKLKDQEEDFRLQNNTLLKELSKARLVGENEQYERQLNVLCSSQGGELGGEDDHSCTDDSKEVIRLRGELKEMQKTLFEAEARIETDSQAHTEKVSALSTQISQLTHILQTHSIPLDEGEISLGKGGGVSFKKLTLQDDDGLETDLERTTDTLQSQDKCTELQREVAGVQTALRKQKEHTTTLTTENARLEDCLKSAKQRTYVEELKESLHDAENKLTESNSNLAEKSRLYEAAVQSVEELEHKLGGTEGALQESRDAILQRNNNVKLAESRHDLMEEMKAHMEEEKQKQKIEIEQLQVLHKDENASHVTQNQQLKNKLQEINGKVNEMSDLNMKVTQLEQEKVLMKESSEKLLEDVQSAHRQVQEATDRVTAEKCQEIEKIKWEYKNEKSDLETQLEICTIQRQEAEEMVEALRRKVSDGEEEQRIHERKGVTLMKDLKKQLVAEKKRADRLQEKLSQLLTDPAQLTAITTAVSEAGDDVSSVSSWSLVSGEPRESSTRENSIIVSPQGSPPPGMVTEETVSLVNRLTEVQQNKWQLEERITHLESSAAAMADDLLKKSAIIQHFCMDHKNNEHRVSPHLSPAPDTLGDKLNVRRVLEMVRGGGGEESLREINRRLQNLLEETLGKNMQLHKDVENLSQQVHQLSKLAAVKTESDLPAAVDVYNETQPSSEGRPDTSVS</sequence>
<dbReference type="PANTHER" id="PTHR18978:SF1">
    <property type="entry name" value="GRIP1-ASSOCIATED PROTEIN 1"/>
    <property type="match status" value="1"/>
</dbReference>
<dbReference type="PANTHER" id="PTHR18978">
    <property type="entry name" value="GRIP-1 ASSOCIATED PROTEIN 1"/>
    <property type="match status" value="1"/>
</dbReference>
<accession>A0A8J5CX86</accession>
<gene>
    <name evidence="3" type="primary">Gripap1</name>
    <name evidence="3" type="ORF">GWK47_006321</name>
</gene>
<protein>
    <submittedName>
        <fullName evidence="3">GRIP1-associated protein 1</fullName>
    </submittedName>
</protein>
<dbReference type="GO" id="GO:0098998">
    <property type="term" value="C:extrinsic component of postsynaptic early endosome membrane"/>
    <property type="evidence" value="ECO:0007669"/>
    <property type="project" value="TreeGrafter"/>
</dbReference>
<dbReference type="GO" id="GO:1905244">
    <property type="term" value="P:regulation of modification of synaptic structure"/>
    <property type="evidence" value="ECO:0007669"/>
    <property type="project" value="TreeGrafter"/>
</dbReference>
<feature type="coiled-coil region" evidence="1">
    <location>
        <begin position="671"/>
        <end position="698"/>
    </location>
</feature>
<keyword evidence="4" id="KW-1185">Reference proteome</keyword>
<evidence type="ECO:0000313" key="4">
    <source>
        <dbReference type="Proteomes" id="UP000770661"/>
    </source>
</evidence>
<dbReference type="GO" id="GO:0098978">
    <property type="term" value="C:glutamatergic synapse"/>
    <property type="evidence" value="ECO:0007669"/>
    <property type="project" value="TreeGrafter"/>
</dbReference>